<sequence length="181" mass="21086">MKYFTNFSLLINRFIDRLVSLIYRTEKFRKKFHSIYPDEVVIVVSAAKAIQESSDKAVVSGRKWIFAKRSNVLLSSGRIVCGNWNIPLDTIEDAELVLLRSRPFTKHYRGQVLKLRTRLGQFFQFGMLIDKDWKDQNVLPLRITEHFLQYSALSVTLRITAIIGLSMYLIGEYLLCLSKFD</sequence>
<feature type="transmembrane region" description="Helical" evidence="1">
    <location>
        <begin position="150"/>
        <end position="171"/>
    </location>
</feature>
<dbReference type="OrthoDB" id="1453895at2"/>
<protein>
    <submittedName>
        <fullName evidence="3">Uncharacterized protein</fullName>
    </submittedName>
</protein>
<comment type="caution">
    <text evidence="3">The sequence shown here is derived from an EMBL/GenBank/DDBJ whole genome shotgun (WGS) entry which is preliminary data.</text>
</comment>
<dbReference type="Proteomes" id="UP000231962">
    <property type="component" value="Unassembled WGS sequence"/>
</dbReference>
<dbReference type="AlphaFoldDB" id="A0A2M9ZI73"/>
<name>A0A2M9ZI73_9LEPT</name>
<evidence type="ECO:0000313" key="5">
    <source>
        <dbReference type="Proteomes" id="UP000231990"/>
    </source>
</evidence>
<dbReference type="RefSeq" id="WP_100715511.1">
    <property type="nucleotide sequence ID" value="NZ_NPDY01000037.1"/>
</dbReference>
<evidence type="ECO:0000313" key="4">
    <source>
        <dbReference type="Proteomes" id="UP000231962"/>
    </source>
</evidence>
<evidence type="ECO:0000313" key="2">
    <source>
        <dbReference type="EMBL" id="PJZ68059.1"/>
    </source>
</evidence>
<keyword evidence="1" id="KW-0812">Transmembrane</keyword>
<dbReference type="EMBL" id="NPDY01000037">
    <property type="protein sequence ID" value="PJZ68059.1"/>
    <property type="molecule type" value="Genomic_DNA"/>
</dbReference>
<proteinExistence type="predicted"/>
<keyword evidence="4" id="KW-1185">Reference proteome</keyword>
<dbReference type="Proteomes" id="UP000231990">
    <property type="component" value="Unassembled WGS sequence"/>
</dbReference>
<gene>
    <name evidence="2" type="ORF">CH360_18110</name>
    <name evidence="3" type="ORF">CH373_18140</name>
</gene>
<evidence type="ECO:0000256" key="1">
    <source>
        <dbReference type="SAM" id="Phobius"/>
    </source>
</evidence>
<accession>A0A2M9ZI73</accession>
<evidence type="ECO:0000313" key="3">
    <source>
        <dbReference type="EMBL" id="PJZ71711.1"/>
    </source>
</evidence>
<organism evidence="3 5">
    <name type="scientific">Leptospira perolatii</name>
    <dbReference type="NCBI Taxonomy" id="2023191"/>
    <lineage>
        <taxon>Bacteria</taxon>
        <taxon>Pseudomonadati</taxon>
        <taxon>Spirochaetota</taxon>
        <taxon>Spirochaetia</taxon>
        <taxon>Leptospirales</taxon>
        <taxon>Leptospiraceae</taxon>
        <taxon>Leptospira</taxon>
    </lineage>
</organism>
<reference evidence="4 5" key="1">
    <citation type="submission" date="2017-07" db="EMBL/GenBank/DDBJ databases">
        <title>Leptospira spp. isolated from tropical soils.</title>
        <authorList>
            <person name="Thibeaux R."/>
            <person name="Iraola G."/>
            <person name="Ferres I."/>
            <person name="Bierque E."/>
            <person name="Girault D."/>
            <person name="Soupe-Gilbert M.-E."/>
            <person name="Picardeau M."/>
            <person name="Goarant C."/>
        </authorList>
    </citation>
    <scope>NUCLEOTIDE SEQUENCE [LARGE SCALE GENOMIC DNA]</scope>
    <source>
        <strain evidence="3 5">FH1-B-B1</strain>
        <strain evidence="2 4">FH1-B-C1</strain>
    </source>
</reference>
<keyword evidence="1" id="KW-0472">Membrane</keyword>
<keyword evidence="1" id="KW-1133">Transmembrane helix</keyword>
<dbReference type="EMBL" id="NPDZ01000023">
    <property type="protein sequence ID" value="PJZ71711.1"/>
    <property type="molecule type" value="Genomic_DNA"/>
</dbReference>